<reference evidence="2" key="3">
    <citation type="submission" date="2011-03" db="EMBL/GenBank/DDBJ databases">
        <title>Annotation of Magnaporthe poae ATCC 64411.</title>
        <authorList>
            <person name="Ma L.-J."/>
            <person name="Dead R."/>
            <person name="Young S.K."/>
            <person name="Zeng Q."/>
            <person name="Gargeya S."/>
            <person name="Fitzgerald M."/>
            <person name="Haas B."/>
            <person name="Abouelleil A."/>
            <person name="Alvarado L."/>
            <person name="Arachchi H.M."/>
            <person name="Berlin A."/>
            <person name="Brown A."/>
            <person name="Chapman S.B."/>
            <person name="Chen Z."/>
            <person name="Dunbar C."/>
            <person name="Freedman E."/>
            <person name="Gearin G."/>
            <person name="Gellesch M."/>
            <person name="Goldberg J."/>
            <person name="Griggs A."/>
            <person name="Gujja S."/>
            <person name="Heiman D."/>
            <person name="Howarth C."/>
            <person name="Larson L."/>
            <person name="Lui A."/>
            <person name="MacDonald P.J.P."/>
            <person name="Mehta T."/>
            <person name="Montmayeur A."/>
            <person name="Murphy C."/>
            <person name="Neiman D."/>
            <person name="Pearson M."/>
            <person name="Priest M."/>
            <person name="Roberts A."/>
            <person name="Saif S."/>
            <person name="Shea T."/>
            <person name="Shenoy N."/>
            <person name="Sisk P."/>
            <person name="Stolte C."/>
            <person name="Sykes S."/>
            <person name="Yandava C."/>
            <person name="Wortman J."/>
            <person name="Nusbaum C."/>
            <person name="Birren B."/>
        </authorList>
    </citation>
    <scope>NUCLEOTIDE SEQUENCE</scope>
    <source>
        <strain evidence="2">ATCC 64411</strain>
    </source>
</reference>
<feature type="compositionally biased region" description="Polar residues" evidence="1">
    <location>
        <begin position="117"/>
        <end position="131"/>
    </location>
</feature>
<proteinExistence type="predicted"/>
<organism evidence="3 4">
    <name type="scientific">Magnaporthiopsis poae (strain ATCC 64411 / 73-15)</name>
    <name type="common">Kentucky bluegrass fungus</name>
    <name type="synonym">Magnaporthe poae</name>
    <dbReference type="NCBI Taxonomy" id="644358"/>
    <lineage>
        <taxon>Eukaryota</taxon>
        <taxon>Fungi</taxon>
        <taxon>Dikarya</taxon>
        <taxon>Ascomycota</taxon>
        <taxon>Pezizomycotina</taxon>
        <taxon>Sordariomycetes</taxon>
        <taxon>Sordariomycetidae</taxon>
        <taxon>Magnaporthales</taxon>
        <taxon>Magnaporthaceae</taxon>
        <taxon>Magnaporthiopsis</taxon>
    </lineage>
</organism>
<name>A0A0C4E535_MAGP6</name>
<reference evidence="4" key="1">
    <citation type="submission" date="2010-05" db="EMBL/GenBank/DDBJ databases">
        <title>The genome sequence of Magnaporthe poae strain ATCC 64411.</title>
        <authorList>
            <person name="Ma L.-J."/>
            <person name="Dead R."/>
            <person name="Young S."/>
            <person name="Zeng Q."/>
            <person name="Koehrsen M."/>
            <person name="Alvarado L."/>
            <person name="Berlin A."/>
            <person name="Chapman S.B."/>
            <person name="Chen Z."/>
            <person name="Freedman E."/>
            <person name="Gellesch M."/>
            <person name="Goldberg J."/>
            <person name="Griggs A."/>
            <person name="Gujja S."/>
            <person name="Heilman E.R."/>
            <person name="Heiman D."/>
            <person name="Hepburn T."/>
            <person name="Howarth C."/>
            <person name="Jen D."/>
            <person name="Larson L."/>
            <person name="Mehta T."/>
            <person name="Neiman D."/>
            <person name="Pearson M."/>
            <person name="Roberts A."/>
            <person name="Saif S."/>
            <person name="Shea T."/>
            <person name="Shenoy N."/>
            <person name="Sisk P."/>
            <person name="Stolte C."/>
            <person name="Sykes S."/>
            <person name="Walk T."/>
            <person name="White J."/>
            <person name="Yandava C."/>
            <person name="Haas B."/>
            <person name="Nusbaum C."/>
            <person name="Birren B."/>
        </authorList>
    </citation>
    <scope>NUCLEOTIDE SEQUENCE [LARGE SCALE GENOMIC DNA]</scope>
    <source>
        <strain evidence="4">ATCC 64411 / 73-15</strain>
    </source>
</reference>
<protein>
    <submittedName>
        <fullName evidence="2 3">Uncharacterized protein</fullName>
    </submittedName>
</protein>
<evidence type="ECO:0000313" key="4">
    <source>
        <dbReference type="Proteomes" id="UP000011715"/>
    </source>
</evidence>
<reference evidence="3" key="5">
    <citation type="submission" date="2015-06" db="UniProtKB">
        <authorList>
            <consortium name="EnsemblFungi"/>
        </authorList>
    </citation>
    <scope>IDENTIFICATION</scope>
    <source>
        <strain evidence="3">ATCC 64411</strain>
    </source>
</reference>
<evidence type="ECO:0000313" key="3">
    <source>
        <dbReference type="EnsemblFungi" id="MAPG_07596T0"/>
    </source>
</evidence>
<dbReference type="EMBL" id="ADBL01001841">
    <property type="status" value="NOT_ANNOTATED_CDS"/>
    <property type="molecule type" value="Genomic_DNA"/>
</dbReference>
<keyword evidence="4" id="KW-1185">Reference proteome</keyword>
<accession>A0A0C4E535</accession>
<evidence type="ECO:0000313" key="2">
    <source>
        <dbReference type="EMBL" id="KLU88611.1"/>
    </source>
</evidence>
<sequence>MVAQKVQDIASREIAQCELKLSRLERGMADKAYAYRENYQRFLVNHAEHNDAMRESDEALCAAIRDILELGRRQEAWRTVRDHCADVDMQRGGVQMHPDDLVRALAKQAYEDATAQLDPQSGDARSSQSAAEKQPQGEGSACGSKEIRGIIKKALGDNGDLLTPGDEDDVLKARQQLCCELCRADY</sequence>
<dbReference type="EMBL" id="GL876971">
    <property type="protein sequence ID" value="KLU88611.1"/>
    <property type="molecule type" value="Genomic_DNA"/>
</dbReference>
<feature type="region of interest" description="Disordered" evidence="1">
    <location>
        <begin position="115"/>
        <end position="144"/>
    </location>
</feature>
<dbReference type="AlphaFoldDB" id="A0A0C4E535"/>
<reference evidence="2" key="2">
    <citation type="submission" date="2010-05" db="EMBL/GenBank/DDBJ databases">
        <title>The Genome Sequence of Magnaporthe poae strain ATCC 64411.</title>
        <authorList>
            <consortium name="The Broad Institute Genome Sequencing Platform"/>
            <consortium name="Broad Institute Genome Sequencing Center for Infectious Disease"/>
            <person name="Ma L.-J."/>
            <person name="Dead R."/>
            <person name="Young S."/>
            <person name="Zeng Q."/>
            <person name="Koehrsen M."/>
            <person name="Alvarado L."/>
            <person name="Berlin A."/>
            <person name="Chapman S.B."/>
            <person name="Chen Z."/>
            <person name="Freedman E."/>
            <person name="Gellesch M."/>
            <person name="Goldberg J."/>
            <person name="Griggs A."/>
            <person name="Gujja S."/>
            <person name="Heilman E.R."/>
            <person name="Heiman D."/>
            <person name="Hepburn T."/>
            <person name="Howarth C."/>
            <person name="Jen D."/>
            <person name="Larson L."/>
            <person name="Mehta T."/>
            <person name="Neiman D."/>
            <person name="Pearson M."/>
            <person name="Roberts A."/>
            <person name="Saif S."/>
            <person name="Shea T."/>
            <person name="Shenoy N."/>
            <person name="Sisk P."/>
            <person name="Stolte C."/>
            <person name="Sykes S."/>
            <person name="Walk T."/>
            <person name="White J."/>
            <person name="Yandava C."/>
            <person name="Haas B."/>
            <person name="Nusbaum C."/>
            <person name="Birren B."/>
        </authorList>
    </citation>
    <scope>NUCLEOTIDE SEQUENCE</scope>
    <source>
        <strain evidence="2">ATCC 64411</strain>
    </source>
</reference>
<reference evidence="3" key="4">
    <citation type="journal article" date="2015" name="G3 (Bethesda)">
        <title>Genome sequences of three phytopathogenic species of the Magnaporthaceae family of fungi.</title>
        <authorList>
            <person name="Okagaki L.H."/>
            <person name="Nunes C.C."/>
            <person name="Sailsbery J."/>
            <person name="Clay B."/>
            <person name="Brown D."/>
            <person name="John T."/>
            <person name="Oh Y."/>
            <person name="Young N."/>
            <person name="Fitzgerald M."/>
            <person name="Haas B.J."/>
            <person name="Zeng Q."/>
            <person name="Young S."/>
            <person name="Adiconis X."/>
            <person name="Fan L."/>
            <person name="Levin J.Z."/>
            <person name="Mitchell T.K."/>
            <person name="Okubara P.A."/>
            <person name="Farman M.L."/>
            <person name="Kohn L.M."/>
            <person name="Birren B."/>
            <person name="Ma L.-J."/>
            <person name="Dean R.A."/>
        </authorList>
    </citation>
    <scope>NUCLEOTIDE SEQUENCE</scope>
    <source>
        <strain evidence="3">ATCC 64411 / 73-15</strain>
    </source>
</reference>
<dbReference type="VEuPathDB" id="FungiDB:MAPG_07596"/>
<dbReference type="eggNOG" id="ENOG502RND6">
    <property type="taxonomic scope" value="Eukaryota"/>
</dbReference>
<dbReference type="EnsemblFungi" id="MAPG_07596T0">
    <property type="protein sequence ID" value="MAPG_07596T0"/>
    <property type="gene ID" value="MAPG_07596"/>
</dbReference>
<evidence type="ECO:0000256" key="1">
    <source>
        <dbReference type="SAM" id="MobiDB-lite"/>
    </source>
</evidence>
<gene>
    <name evidence="2" type="ORF">MAPG_07596</name>
</gene>
<dbReference type="Proteomes" id="UP000011715">
    <property type="component" value="Unassembled WGS sequence"/>
</dbReference>